<feature type="region of interest" description="Disordered" evidence="1">
    <location>
        <begin position="385"/>
        <end position="409"/>
    </location>
</feature>
<dbReference type="AlphaFoldDB" id="A0A0L9VAA3"/>
<feature type="compositionally biased region" description="Low complexity" evidence="1">
    <location>
        <begin position="164"/>
        <end position="173"/>
    </location>
</feature>
<reference evidence="3" key="1">
    <citation type="journal article" date="2015" name="Proc. Natl. Acad. Sci. U.S.A.">
        <title>Genome sequencing of adzuki bean (Vigna angularis) provides insight into high starch and low fat accumulation and domestication.</title>
        <authorList>
            <person name="Yang K."/>
            <person name="Tian Z."/>
            <person name="Chen C."/>
            <person name="Luo L."/>
            <person name="Zhao B."/>
            <person name="Wang Z."/>
            <person name="Yu L."/>
            <person name="Li Y."/>
            <person name="Sun Y."/>
            <person name="Li W."/>
            <person name="Chen Y."/>
            <person name="Li Y."/>
            <person name="Zhang Y."/>
            <person name="Ai D."/>
            <person name="Zhao J."/>
            <person name="Shang C."/>
            <person name="Ma Y."/>
            <person name="Wu B."/>
            <person name="Wang M."/>
            <person name="Gao L."/>
            <person name="Sun D."/>
            <person name="Zhang P."/>
            <person name="Guo F."/>
            <person name="Wang W."/>
            <person name="Li Y."/>
            <person name="Wang J."/>
            <person name="Varshney R.K."/>
            <person name="Wang J."/>
            <person name="Ling H.Q."/>
            <person name="Wan P."/>
        </authorList>
    </citation>
    <scope>NUCLEOTIDE SEQUENCE</scope>
    <source>
        <strain evidence="3">cv. Jingnong 6</strain>
    </source>
</reference>
<protein>
    <submittedName>
        <fullName evidence="2">Uncharacterized protein</fullName>
    </submittedName>
</protein>
<proteinExistence type="predicted"/>
<feature type="compositionally biased region" description="Basic residues" evidence="1">
    <location>
        <begin position="355"/>
        <end position="365"/>
    </location>
</feature>
<dbReference type="EMBL" id="CM003379">
    <property type="protein sequence ID" value="KOM51857.1"/>
    <property type="molecule type" value="Genomic_DNA"/>
</dbReference>
<dbReference type="Proteomes" id="UP000053144">
    <property type="component" value="Chromosome 9"/>
</dbReference>
<feature type="compositionally biased region" description="Polar residues" evidence="1">
    <location>
        <begin position="64"/>
        <end position="73"/>
    </location>
</feature>
<name>A0A0L9VAA3_PHAAN</name>
<feature type="compositionally biased region" description="Basic and acidic residues" evidence="1">
    <location>
        <begin position="49"/>
        <end position="63"/>
    </location>
</feature>
<organism evidence="2 3">
    <name type="scientific">Phaseolus angularis</name>
    <name type="common">Azuki bean</name>
    <name type="synonym">Vigna angularis</name>
    <dbReference type="NCBI Taxonomy" id="3914"/>
    <lineage>
        <taxon>Eukaryota</taxon>
        <taxon>Viridiplantae</taxon>
        <taxon>Streptophyta</taxon>
        <taxon>Embryophyta</taxon>
        <taxon>Tracheophyta</taxon>
        <taxon>Spermatophyta</taxon>
        <taxon>Magnoliopsida</taxon>
        <taxon>eudicotyledons</taxon>
        <taxon>Gunneridae</taxon>
        <taxon>Pentapetalae</taxon>
        <taxon>rosids</taxon>
        <taxon>fabids</taxon>
        <taxon>Fabales</taxon>
        <taxon>Fabaceae</taxon>
        <taxon>Papilionoideae</taxon>
        <taxon>50 kb inversion clade</taxon>
        <taxon>NPAAA clade</taxon>
        <taxon>indigoferoid/millettioid clade</taxon>
        <taxon>Phaseoleae</taxon>
        <taxon>Vigna</taxon>
    </lineage>
</organism>
<sequence length="505" mass="55974">MAGSKKRVVSSWEGTTKRAAVLSQPGGAHAAYEGKAGRSEAHNQPSHSKQLEEKKKANARERSSSSIHVQTCTKHPARTIGAAAIVSEEDAHVEGTGTVAAAKMGVLDPSLGSNNVQQLSLKKKSSHQEGGRHGAAGKRRELPTLHTVESSSSLDGRWQKHSRSSQSSKLYSSGLALEKPSSLAAATFKGEERRKRNGTHGVGFWMRMERSRLNWNARKKSPSIDAILLKLVKKKDAHGFFAKHVVSSSKLLERFSRVACCQRFSKQKMKWCSPSLDNLLHVLRCACCLDNDEKKREMKNNFINNGVERRIELEENTGVVLKKASSSKAHGKSLRPAGVGSKEMSSSFVTPGGAHAKKTKSKKLGSMRSYGRMKGEELKQEVFTVAAGKEEERRPSAATTTSSNTLKRSKAWRSMQLCEEGPEVERKKHTCWNVEKKRGLNVDIKHMEGLFSRREWKHTAASSCNKDGSSRSKLGQQQRPAAEFEEEVQPPRGRKARRFDIKRRS</sequence>
<feature type="region of interest" description="Disordered" evidence="1">
    <location>
        <begin position="324"/>
        <end position="367"/>
    </location>
</feature>
<feature type="region of interest" description="Disordered" evidence="1">
    <location>
        <begin position="454"/>
        <end position="505"/>
    </location>
</feature>
<evidence type="ECO:0000313" key="2">
    <source>
        <dbReference type="EMBL" id="KOM51857.1"/>
    </source>
</evidence>
<feature type="compositionally biased region" description="Polar residues" evidence="1">
    <location>
        <begin position="460"/>
        <end position="479"/>
    </location>
</feature>
<evidence type="ECO:0000256" key="1">
    <source>
        <dbReference type="SAM" id="MobiDB-lite"/>
    </source>
</evidence>
<gene>
    <name evidence="2" type="ORF">LR48_Vigan09g051600</name>
</gene>
<dbReference type="Gramene" id="KOM51857">
    <property type="protein sequence ID" value="KOM51857"/>
    <property type="gene ID" value="LR48_Vigan09g051600"/>
</dbReference>
<feature type="compositionally biased region" description="Basic residues" evidence="1">
    <location>
        <begin position="492"/>
        <end position="505"/>
    </location>
</feature>
<feature type="region of interest" description="Disordered" evidence="1">
    <location>
        <begin position="1"/>
        <end position="75"/>
    </location>
</feature>
<accession>A0A0L9VAA3</accession>
<evidence type="ECO:0000313" key="3">
    <source>
        <dbReference type="Proteomes" id="UP000053144"/>
    </source>
</evidence>
<feature type="compositionally biased region" description="Basic and acidic residues" evidence="1">
    <location>
        <begin position="126"/>
        <end position="143"/>
    </location>
</feature>
<feature type="compositionally biased region" description="Polar residues" evidence="1">
    <location>
        <begin position="397"/>
        <end position="406"/>
    </location>
</feature>
<feature type="region of interest" description="Disordered" evidence="1">
    <location>
        <begin position="116"/>
        <end position="173"/>
    </location>
</feature>